<proteinExistence type="predicted"/>
<name>A0ABV5AQ89_9BACL</name>
<dbReference type="Proteomes" id="UP001580346">
    <property type="component" value="Unassembled WGS sequence"/>
</dbReference>
<gene>
    <name evidence="1" type="ORF">ACE41H_06165</name>
</gene>
<evidence type="ECO:0008006" key="3">
    <source>
        <dbReference type="Google" id="ProtNLM"/>
    </source>
</evidence>
<protein>
    <recommendedName>
        <fullName evidence="3">DUF5071 domain-containing protein</fullName>
    </recommendedName>
</protein>
<organism evidence="1 2">
    <name type="scientific">Paenibacillus enshidis</name>
    <dbReference type="NCBI Taxonomy" id="1458439"/>
    <lineage>
        <taxon>Bacteria</taxon>
        <taxon>Bacillati</taxon>
        <taxon>Bacillota</taxon>
        <taxon>Bacilli</taxon>
        <taxon>Bacillales</taxon>
        <taxon>Paenibacillaceae</taxon>
        <taxon>Paenibacillus</taxon>
    </lineage>
</organism>
<keyword evidence="2" id="KW-1185">Reference proteome</keyword>
<comment type="caution">
    <text evidence="1">The sequence shown here is derived from an EMBL/GenBank/DDBJ whole genome shotgun (WGS) entry which is preliminary data.</text>
</comment>
<accession>A0ABV5AQ89</accession>
<dbReference type="RefSeq" id="WP_375354006.1">
    <property type="nucleotide sequence ID" value="NZ_JBHHMI010000003.1"/>
</dbReference>
<dbReference type="EMBL" id="JBHHMI010000003">
    <property type="protein sequence ID" value="MFB5266370.1"/>
    <property type="molecule type" value="Genomic_DNA"/>
</dbReference>
<sequence length="153" mass="17678">MSEVLLSIPVGLLIENCRSSGAPDEEIIACMRKRDFSPLLDLVRDQSMDFIERLDTAAELGEDWEQAIRSGYAFKFLHINAVKRLLLFRFNKREDVDYIQAGYKLIHLKLSDSEIKEMESLIHRQWIVEKQKQGSQTDEATVKIFLKYTDPAG</sequence>
<evidence type="ECO:0000313" key="1">
    <source>
        <dbReference type="EMBL" id="MFB5266370.1"/>
    </source>
</evidence>
<evidence type="ECO:0000313" key="2">
    <source>
        <dbReference type="Proteomes" id="UP001580346"/>
    </source>
</evidence>
<reference evidence="1 2" key="1">
    <citation type="submission" date="2024-09" db="EMBL/GenBank/DDBJ databases">
        <title>Paenibacillus zeirhizospherea sp. nov., isolated from surface of the maize (Zea mays) roots in a horticulture field, Hungary.</title>
        <authorList>
            <person name="Marton D."/>
            <person name="Farkas M."/>
            <person name="Bedics A."/>
            <person name="Toth E."/>
            <person name="Tancsics A."/>
            <person name="Boka K."/>
            <person name="Maroti G."/>
            <person name="Kriszt B."/>
            <person name="Cserhati M."/>
        </authorList>
    </citation>
    <scope>NUCLEOTIDE SEQUENCE [LARGE SCALE GENOMIC DNA]</scope>
    <source>
        <strain evidence="1 2">KCTC 33519</strain>
    </source>
</reference>